<organism evidence="2 3">
    <name type="scientific">Rosa chinensis</name>
    <name type="common">China rose</name>
    <dbReference type="NCBI Taxonomy" id="74649"/>
    <lineage>
        <taxon>Eukaryota</taxon>
        <taxon>Viridiplantae</taxon>
        <taxon>Streptophyta</taxon>
        <taxon>Embryophyta</taxon>
        <taxon>Tracheophyta</taxon>
        <taxon>Spermatophyta</taxon>
        <taxon>Magnoliopsida</taxon>
        <taxon>eudicotyledons</taxon>
        <taxon>Gunneridae</taxon>
        <taxon>Pentapetalae</taxon>
        <taxon>rosids</taxon>
        <taxon>fabids</taxon>
        <taxon>Rosales</taxon>
        <taxon>Rosaceae</taxon>
        <taxon>Rosoideae</taxon>
        <taxon>Rosoideae incertae sedis</taxon>
        <taxon>Rosa</taxon>
    </lineage>
</organism>
<dbReference type="AlphaFoldDB" id="A0A2P6QEV5"/>
<protein>
    <submittedName>
        <fullName evidence="2">Uncharacterized protein</fullName>
    </submittedName>
</protein>
<keyword evidence="3" id="KW-1185">Reference proteome</keyword>
<name>A0A2P6QEV5_ROSCH</name>
<sequence>MWPHGPYLSLLLLSRLATKIPLQLIPSSLLLPSDSISLSTPPHTQCRTKKFPKGRAAALSLLPLHFSSFLYILF</sequence>
<evidence type="ECO:0000313" key="2">
    <source>
        <dbReference type="EMBL" id="PRQ32715.1"/>
    </source>
</evidence>
<evidence type="ECO:0000313" key="3">
    <source>
        <dbReference type="Proteomes" id="UP000238479"/>
    </source>
</evidence>
<comment type="caution">
    <text evidence="2">The sequence shown here is derived from an EMBL/GenBank/DDBJ whole genome shotgun (WGS) entry which is preliminary data.</text>
</comment>
<evidence type="ECO:0000256" key="1">
    <source>
        <dbReference type="SAM" id="SignalP"/>
    </source>
</evidence>
<gene>
    <name evidence="2" type="ORF">RchiOBHm_Chr5g0049491</name>
</gene>
<keyword evidence="1" id="KW-0732">Signal</keyword>
<dbReference type="Proteomes" id="UP000238479">
    <property type="component" value="Chromosome 5"/>
</dbReference>
<feature type="chain" id="PRO_5015195577" evidence="1">
    <location>
        <begin position="20"/>
        <end position="74"/>
    </location>
</feature>
<proteinExistence type="predicted"/>
<dbReference type="EMBL" id="PDCK01000043">
    <property type="protein sequence ID" value="PRQ32715.1"/>
    <property type="molecule type" value="Genomic_DNA"/>
</dbReference>
<dbReference type="Gramene" id="PRQ32715">
    <property type="protein sequence ID" value="PRQ32715"/>
    <property type="gene ID" value="RchiOBHm_Chr5g0049491"/>
</dbReference>
<accession>A0A2P6QEV5</accession>
<reference evidence="2 3" key="1">
    <citation type="journal article" date="2018" name="Nat. Genet.">
        <title>The Rosa genome provides new insights in the design of modern roses.</title>
        <authorList>
            <person name="Bendahmane M."/>
        </authorList>
    </citation>
    <scope>NUCLEOTIDE SEQUENCE [LARGE SCALE GENOMIC DNA]</scope>
    <source>
        <strain evidence="3">cv. Old Blush</strain>
    </source>
</reference>
<feature type="signal peptide" evidence="1">
    <location>
        <begin position="1"/>
        <end position="19"/>
    </location>
</feature>